<gene>
    <name evidence="13" type="ORF">KDL01_35650</name>
</gene>
<evidence type="ECO:0000313" key="13">
    <source>
        <dbReference type="EMBL" id="MBR7838658.1"/>
    </source>
</evidence>
<dbReference type="PRINTS" id="PR00733">
    <property type="entry name" value="GLHYDRLASE6"/>
</dbReference>
<dbReference type="PIRSF" id="PIRSF001100">
    <property type="entry name" value="Beta_cellobiohydrolase"/>
    <property type="match status" value="1"/>
</dbReference>
<evidence type="ECO:0000256" key="7">
    <source>
        <dbReference type="ARBA" id="ARBA00023326"/>
    </source>
</evidence>
<evidence type="ECO:0000256" key="5">
    <source>
        <dbReference type="ARBA" id="ARBA00023277"/>
    </source>
</evidence>
<evidence type="ECO:0000256" key="11">
    <source>
        <dbReference type="RuleBase" id="RU361186"/>
    </source>
</evidence>
<dbReference type="Gene3D" id="3.20.20.40">
    <property type="entry name" value="1, 4-beta cellobiohydrolase"/>
    <property type="match status" value="1"/>
</dbReference>
<evidence type="ECO:0000256" key="9">
    <source>
        <dbReference type="PIRSR" id="PIRSR001100-2"/>
    </source>
</evidence>
<accession>A0A941EWM6</accession>
<evidence type="ECO:0000256" key="2">
    <source>
        <dbReference type="ARBA" id="ARBA00022801"/>
    </source>
</evidence>
<proteinExistence type="inferred from homology"/>
<feature type="active site" description="Proton acceptor" evidence="8">
    <location>
        <position position="284"/>
    </location>
</feature>
<evidence type="ECO:0000313" key="14">
    <source>
        <dbReference type="Proteomes" id="UP000675781"/>
    </source>
</evidence>
<dbReference type="EMBL" id="JAGSOG010000313">
    <property type="protein sequence ID" value="MBR7838658.1"/>
    <property type="molecule type" value="Genomic_DNA"/>
</dbReference>
<keyword evidence="2 11" id="KW-0378">Hydrolase</keyword>
<dbReference type="InterPro" id="IPR016288">
    <property type="entry name" value="Beta_cellobiohydrolase"/>
</dbReference>
<organism evidence="13 14">
    <name type="scientific">Actinospica durhamensis</name>
    <dbReference type="NCBI Taxonomy" id="1508375"/>
    <lineage>
        <taxon>Bacteria</taxon>
        <taxon>Bacillati</taxon>
        <taxon>Actinomycetota</taxon>
        <taxon>Actinomycetes</taxon>
        <taxon>Catenulisporales</taxon>
        <taxon>Actinospicaceae</taxon>
        <taxon>Actinospica</taxon>
    </lineage>
</organism>
<feature type="compositionally biased region" description="Low complexity" evidence="12">
    <location>
        <begin position="330"/>
        <end position="346"/>
    </location>
</feature>
<dbReference type="InterPro" id="IPR036434">
    <property type="entry name" value="Beta_cellobiohydrolase_sf"/>
</dbReference>
<comment type="similarity">
    <text evidence="11">Belongs to the glycosyl hydrolase family 6.</text>
</comment>
<keyword evidence="3 11" id="KW-0136">Cellulose degradation</keyword>
<feature type="active site" description="Proton donor" evidence="8 10">
    <location>
        <position position="136"/>
    </location>
</feature>
<keyword evidence="5 11" id="KW-0119">Carbohydrate metabolism</keyword>
<feature type="region of interest" description="Disordered" evidence="12">
    <location>
        <begin position="319"/>
        <end position="346"/>
    </location>
</feature>
<feature type="binding site" evidence="9">
    <location>
        <position position="250"/>
    </location>
    <ligand>
        <name>substrate</name>
    </ligand>
</feature>
<evidence type="ECO:0000256" key="6">
    <source>
        <dbReference type="ARBA" id="ARBA00023295"/>
    </source>
</evidence>
<feature type="binding site" evidence="9">
    <location>
        <position position="181"/>
    </location>
    <ligand>
        <name>substrate</name>
    </ligand>
</feature>
<evidence type="ECO:0000256" key="12">
    <source>
        <dbReference type="SAM" id="MobiDB-lite"/>
    </source>
</evidence>
<feature type="binding site" evidence="9">
    <location>
        <position position="60"/>
    </location>
    <ligand>
        <name>substrate</name>
    </ligand>
</feature>
<dbReference type="EC" id="3.2.1.-" evidence="11"/>
<feature type="binding site" evidence="9">
    <location>
        <position position="278"/>
    </location>
    <ligand>
        <name>substrate</name>
    </ligand>
</feature>
<name>A0A941EWM6_9ACTN</name>
<dbReference type="GO" id="GO:0030245">
    <property type="term" value="P:cellulose catabolic process"/>
    <property type="evidence" value="ECO:0007669"/>
    <property type="project" value="UniProtKB-KW"/>
</dbReference>
<keyword evidence="7 11" id="KW-0624">Polysaccharide degradation</keyword>
<sequence length="359" mass="36311">MTATSACAAVPLTQSGALASNTRFYLDPHSAVEYWDTHNPTSPYQPAINARIAPVPSAVWFTSYDPDRITAQVKDITSAAAAQGTVPVLVLYDIPDVNCASNPPGAAPNVADYESWATAFAAGLGGHKAIVLVEPDALASQSCLATQQASQRDAAIAFAGRAVHKADAAARVYFDAGNSAWNSASVQAQRLAAADVAGSADGIFSNVSNFRPTSDEVAYDEQVLADLGDPPGLHIVIDTSRNGNGPGDTWCDPTGRALGSLPTADTGNALVDAYLWIKDPGQADGCAAPAGAFDPELAYALIADGPGGAGKYAAKFNASSSPTAPGTDGALAQSSQPAAGQASNTATAAAAAAKQSSCV</sequence>
<dbReference type="PANTHER" id="PTHR34876:SF4">
    <property type="entry name" value="1,4-BETA-D-GLUCAN CELLOBIOHYDROLASE C-RELATED"/>
    <property type="match status" value="1"/>
</dbReference>
<dbReference type="RefSeq" id="WP_212533110.1">
    <property type="nucleotide sequence ID" value="NZ_JAGSOG010000313.1"/>
</dbReference>
<evidence type="ECO:0000256" key="1">
    <source>
        <dbReference type="ARBA" id="ARBA00022729"/>
    </source>
</evidence>
<protein>
    <recommendedName>
        <fullName evidence="11">Glucanase</fullName>
        <ecNumber evidence="11">3.2.1.-</ecNumber>
    </recommendedName>
</protein>
<dbReference type="PANTHER" id="PTHR34876">
    <property type="match status" value="1"/>
</dbReference>
<dbReference type="InterPro" id="IPR001524">
    <property type="entry name" value="Glyco_hydro_6_CS"/>
</dbReference>
<keyword evidence="1" id="KW-0732">Signal</keyword>
<evidence type="ECO:0000256" key="3">
    <source>
        <dbReference type="ARBA" id="ARBA00023001"/>
    </source>
</evidence>
<feature type="binding site" evidence="9">
    <location>
        <position position="209"/>
    </location>
    <ligand>
        <name>substrate</name>
    </ligand>
</feature>
<dbReference type="SUPFAM" id="SSF51989">
    <property type="entry name" value="Glycosyl hydrolases family 6, cellulases"/>
    <property type="match status" value="1"/>
</dbReference>
<dbReference type="PROSITE" id="PS00656">
    <property type="entry name" value="GLYCOSYL_HYDROL_F6_2"/>
    <property type="match status" value="1"/>
</dbReference>
<dbReference type="Pfam" id="PF01341">
    <property type="entry name" value="Glyco_hydro_6"/>
    <property type="match status" value="1"/>
</dbReference>
<keyword evidence="14" id="KW-1185">Reference proteome</keyword>
<dbReference type="AlphaFoldDB" id="A0A941EWM6"/>
<evidence type="ECO:0000256" key="8">
    <source>
        <dbReference type="PIRSR" id="PIRSR001100-1"/>
    </source>
</evidence>
<comment type="caution">
    <text evidence="13">The sequence shown here is derived from an EMBL/GenBank/DDBJ whole genome shotgun (WGS) entry which is preliminary data.</text>
</comment>
<dbReference type="Proteomes" id="UP000675781">
    <property type="component" value="Unassembled WGS sequence"/>
</dbReference>
<evidence type="ECO:0000256" key="10">
    <source>
        <dbReference type="PROSITE-ProRule" id="PRU10057"/>
    </source>
</evidence>
<evidence type="ECO:0000256" key="4">
    <source>
        <dbReference type="ARBA" id="ARBA00023157"/>
    </source>
</evidence>
<keyword evidence="4" id="KW-1015">Disulfide bond</keyword>
<dbReference type="GO" id="GO:0004553">
    <property type="term" value="F:hydrolase activity, hydrolyzing O-glycosyl compounds"/>
    <property type="evidence" value="ECO:0007669"/>
    <property type="project" value="InterPro"/>
</dbReference>
<keyword evidence="6 11" id="KW-0326">Glycosidase</keyword>
<reference evidence="13" key="1">
    <citation type="submission" date="2021-04" db="EMBL/GenBank/DDBJ databases">
        <title>Genome based classification of Actinospica acidithermotolerans sp. nov., an actinobacterium isolated from an Indonesian hot spring.</title>
        <authorList>
            <person name="Kusuma A.B."/>
            <person name="Putra K.E."/>
            <person name="Nafisah S."/>
            <person name="Loh J."/>
            <person name="Nouioui I."/>
            <person name="Goodfellow M."/>
        </authorList>
    </citation>
    <scope>NUCLEOTIDE SEQUENCE</scope>
    <source>
        <strain evidence="13">CSCA 57</strain>
    </source>
</reference>